<feature type="active site" description="Nucleophile" evidence="6">
    <location>
        <position position="850"/>
    </location>
</feature>
<dbReference type="GO" id="GO:0004553">
    <property type="term" value="F:hydrolase activity, hydrolyzing O-glycosyl compounds"/>
    <property type="evidence" value="ECO:0007669"/>
    <property type="project" value="InterPro"/>
</dbReference>
<feature type="binding site" evidence="6">
    <location>
        <position position="779"/>
    </location>
    <ligand>
        <name>alpha-maltose 1-phosphate</name>
        <dbReference type="ChEBI" id="CHEBI:63576"/>
    </ligand>
</feature>
<organism evidence="8 9">
    <name type="scientific">Enterovirga rhinocerotis</name>
    <dbReference type="NCBI Taxonomy" id="1339210"/>
    <lineage>
        <taxon>Bacteria</taxon>
        <taxon>Pseudomonadati</taxon>
        <taxon>Pseudomonadota</taxon>
        <taxon>Alphaproteobacteria</taxon>
        <taxon>Hyphomicrobiales</taxon>
        <taxon>Methylobacteriaceae</taxon>
        <taxon>Enterovirga</taxon>
    </lineage>
</organism>
<proteinExistence type="inferred from homology"/>
<dbReference type="HAMAP" id="MF_02124">
    <property type="entry name" value="GlgE"/>
    <property type="match status" value="1"/>
</dbReference>
<dbReference type="InterPro" id="IPR013780">
    <property type="entry name" value="Glyco_hydro_b"/>
</dbReference>
<dbReference type="InterPro" id="IPR013783">
    <property type="entry name" value="Ig-like_fold"/>
</dbReference>
<comment type="caution">
    <text evidence="8">The sequence shown here is derived from an EMBL/GenBank/DDBJ whole genome shotgun (WGS) entry which is preliminary data.</text>
</comment>
<dbReference type="Pfam" id="PF14701">
    <property type="entry name" value="hDGE_amylase"/>
    <property type="match status" value="1"/>
</dbReference>
<dbReference type="Proteomes" id="UP000295122">
    <property type="component" value="Unassembled WGS sequence"/>
</dbReference>
<comment type="subunit">
    <text evidence="1 6">Homodimer.</text>
</comment>
<evidence type="ECO:0000256" key="2">
    <source>
        <dbReference type="ARBA" id="ARBA00022676"/>
    </source>
</evidence>
<dbReference type="InterPro" id="IPR006047">
    <property type="entry name" value="GH13_cat_dom"/>
</dbReference>
<keyword evidence="2 6" id="KW-0328">Glycosyltransferase</keyword>
<evidence type="ECO:0000313" key="9">
    <source>
        <dbReference type="Proteomes" id="UP000295122"/>
    </source>
</evidence>
<dbReference type="GO" id="GO:0016758">
    <property type="term" value="F:hexosyltransferase activity"/>
    <property type="evidence" value="ECO:0007669"/>
    <property type="project" value="UniProtKB-UniRule"/>
</dbReference>
<evidence type="ECO:0000256" key="1">
    <source>
        <dbReference type="ARBA" id="ARBA00011738"/>
    </source>
</evidence>
<dbReference type="RefSeq" id="WP_133770603.1">
    <property type="nucleotide sequence ID" value="NZ_SNZR01000013.1"/>
</dbReference>
<sequence>MTAPVRPPKTRARAADAPAAFKPAKAGPRIYNLFPLLVGPVSAWSADLPRIAAMGFDWVYVNPFHESGFSGSLYAIRDPAKLDPRFRDPGDDDESGDAAIRRFVEAASAAGLRVMADLVVNHASKDAVMASAAPEAFVRNMWGELESPYATDPDDPGKRTVWGDLAEFDWHGEAGRSHLLAYWDRYLARMQGLGIGGFRCDAAYKVPPEVWRELIGKAKARDAGCLFAAETLGCSDAETAATARSGFDYLFNSFAWWDLRKSWALDLAETTRHLAPSIAFPENHDMERRAAALPAEDREGIARDLALRYALAAFFSSGVLMPVGYEWGYRRKLHVVETNPGDREETGIDISDRIAAINRLKAEIGTANIEGAAQLLSAPDAPYFALLRLDGGHVVSASSGLLVLANPGEDSVTLDPAAILARTGGLFGPFLDRTPNGAPALFEPGRPLMLAPGEFRILTAERAAAGARPSSEPTGEGRVVIESVWPELDGGTTPIKRVVGESVEVWADIFSDGHDKIAAEIQYRPWDETVWRSAPMRFLENDRWHGAFPLVRNTRFLYRIEAWRDPFASWHHEIEAKRAAGIDVRLETIEGARIAERAAQEAEGVDGEALADLVVQLERAGAGAPEQLALILDHDHEALIGRNAERVNASRSRDLAVVADRLAARFSAWYELFPRSMSHDTARHGTFDDVIAMLPYVRGMGFDVLYFPPIHPIGLRNRKGKNNSLTAEPGDVGSVYAIGDETGGHDAVHPDLGGLEGFRRMVAASQAHGLEIALDFAIQCSPDHPWIRQHPEWFEYRPDGTMKYAENPPKKYEDIYNVTFYGQSKPGLWHALRDAVLFWCREGVRIFRVDNPHTKPLPFWEWLIAEVNGAYPDAIFLAEAFTRPKMMRKLAKIGFQQSYTYFTWRDTKSELTEYMTELAHSDMGEYYRPNFFANTPDINPIYLQTSGRAGFVVRATLAATLSSAYGIYNGFELCEAALYRKEEYLDSEKYEIRVWDYDRPGNIREHITKLNAIRRQNPALWDFRNITFLNAWNDQIISYLRMTPAKDNVLLVLVNLDPHNRQDCTYEVPLWEFGLPDDGAIEVEDLLGGGRFALRGKTHTLALDPAERSCVIWRLVPPAQG</sequence>
<dbReference type="Pfam" id="PF21702">
    <property type="entry name" value="GLGE_C"/>
    <property type="match status" value="1"/>
</dbReference>
<dbReference type="GO" id="GO:0030979">
    <property type="term" value="P:alpha-glucan biosynthetic process"/>
    <property type="evidence" value="ECO:0007669"/>
    <property type="project" value="UniProtKB-UniRule"/>
</dbReference>
<dbReference type="SMART" id="SM00642">
    <property type="entry name" value="Aamy"/>
    <property type="match status" value="1"/>
</dbReference>
<feature type="domain" description="Glycosyl hydrolase family 13 catalytic" evidence="7">
    <location>
        <begin position="43"/>
        <end position="361"/>
    </location>
</feature>
<evidence type="ECO:0000256" key="4">
    <source>
        <dbReference type="ARBA" id="ARBA00023277"/>
    </source>
</evidence>
<dbReference type="SUPFAM" id="SSF51445">
    <property type="entry name" value="(Trans)glycosidases"/>
    <property type="match status" value="2"/>
</dbReference>
<dbReference type="Gene3D" id="2.60.40.1180">
    <property type="entry name" value="Golgi alpha-mannosidase II"/>
    <property type="match status" value="1"/>
</dbReference>
<dbReference type="AlphaFoldDB" id="A0A4R7BV80"/>
<evidence type="ECO:0000256" key="5">
    <source>
        <dbReference type="ARBA" id="ARBA00048735"/>
    </source>
</evidence>
<dbReference type="InterPro" id="IPR032792">
    <property type="entry name" value="AGL_glucanoTrfase"/>
</dbReference>
<dbReference type="CDD" id="cd11344">
    <property type="entry name" value="AmyAc_GlgE_like"/>
    <property type="match status" value="1"/>
</dbReference>
<gene>
    <name evidence="6" type="primary">glgE</name>
    <name evidence="8" type="ORF">EV668_2583</name>
</gene>
<protein>
    <recommendedName>
        <fullName evidence="6">Alpha-1,4-glucan:maltose-1-phosphate maltosyltransferase</fullName>
        <shortName evidence="6">GMPMT</shortName>
        <ecNumber evidence="6">2.4.99.16</ecNumber>
    </recommendedName>
    <alternativeName>
        <fullName evidence="6">(1-&gt;4)-alpha-D-glucan:maltose-1-phosphate alpha-D-maltosyltransferase</fullName>
    </alternativeName>
</protein>
<dbReference type="EMBL" id="SNZR01000013">
    <property type="protein sequence ID" value="TDR89748.1"/>
    <property type="molecule type" value="Genomic_DNA"/>
</dbReference>
<keyword evidence="4 6" id="KW-0119">Carbohydrate metabolism</keyword>
<evidence type="ECO:0000256" key="6">
    <source>
        <dbReference type="HAMAP-Rule" id="MF_02124"/>
    </source>
</evidence>
<reference evidence="8 9" key="1">
    <citation type="submission" date="2019-03" db="EMBL/GenBank/DDBJ databases">
        <title>Genomic Encyclopedia of Type Strains, Phase IV (KMG-IV): sequencing the most valuable type-strain genomes for metagenomic binning, comparative biology and taxonomic classification.</title>
        <authorList>
            <person name="Goeker M."/>
        </authorList>
    </citation>
    <scope>NUCLEOTIDE SEQUENCE [LARGE SCALE GENOMIC DNA]</scope>
    <source>
        <strain evidence="8 9">DSM 25903</strain>
    </source>
</reference>
<feature type="binding site" evidence="6">
    <location>
        <position position="851"/>
    </location>
    <ligand>
        <name>alpha-maltose 1-phosphate</name>
        <dbReference type="ChEBI" id="CHEBI:63576"/>
    </ligand>
</feature>
<accession>A0A4R7BV80</accession>
<evidence type="ECO:0000259" key="7">
    <source>
        <dbReference type="SMART" id="SM00642"/>
    </source>
</evidence>
<feature type="active site" description="Proton donor" evidence="6">
    <location>
        <position position="879"/>
    </location>
</feature>
<feature type="binding site" evidence="6">
    <location>
        <position position="814"/>
    </location>
    <ligand>
        <name>alpha-maltose 1-phosphate</name>
        <dbReference type="ChEBI" id="CHEBI:63576"/>
    </ligand>
</feature>
<dbReference type="InterPro" id="IPR026585">
    <property type="entry name" value="GlgE"/>
</dbReference>
<evidence type="ECO:0000313" key="8">
    <source>
        <dbReference type="EMBL" id="TDR89748.1"/>
    </source>
</evidence>
<evidence type="ECO:0000256" key="3">
    <source>
        <dbReference type="ARBA" id="ARBA00022679"/>
    </source>
</evidence>
<dbReference type="Gene3D" id="2.60.40.10">
    <property type="entry name" value="Immunoglobulins"/>
    <property type="match status" value="1"/>
</dbReference>
<dbReference type="SUPFAM" id="SSF51011">
    <property type="entry name" value="Glycosyl hydrolase domain"/>
    <property type="match status" value="1"/>
</dbReference>
<keyword evidence="3 6" id="KW-0808">Transferase</keyword>
<comment type="similarity">
    <text evidence="6">Belongs to the glycosyl hydrolase 13 family. GlgE subfamily.</text>
</comment>
<comment type="catalytic activity">
    <reaction evidence="5 6">
        <text>alpha-maltose 1-phosphate + [(1-&gt;4)-alpha-D-glucosyl](n) = [(1-&gt;4)-alpha-D-glucosyl](n+2) + phosphate</text>
        <dbReference type="Rhea" id="RHEA:42692"/>
        <dbReference type="Rhea" id="RHEA-COMP:9584"/>
        <dbReference type="Rhea" id="RHEA-COMP:10183"/>
        <dbReference type="ChEBI" id="CHEBI:15444"/>
        <dbReference type="ChEBI" id="CHEBI:43474"/>
        <dbReference type="ChEBI" id="CHEBI:63576"/>
        <dbReference type="EC" id="2.4.99.16"/>
    </reaction>
</comment>
<feature type="site" description="Transition state stabilizer" evidence="6">
    <location>
        <position position="937"/>
    </location>
</feature>
<keyword evidence="9" id="KW-1185">Reference proteome</keyword>
<dbReference type="SMR" id="A0A4R7BV80"/>
<dbReference type="PANTHER" id="PTHR47786:SF2">
    <property type="entry name" value="GLYCOSYL HYDROLASE FAMILY 13 CATALYTIC DOMAIN-CONTAINING PROTEIN"/>
    <property type="match status" value="1"/>
</dbReference>
<dbReference type="Pfam" id="PF11896">
    <property type="entry name" value="GlgE_dom_N_S"/>
    <property type="match status" value="1"/>
</dbReference>
<feature type="binding site" evidence="6">
    <location>
        <position position="719"/>
    </location>
    <ligand>
        <name>alpha-maltose 1-phosphate</name>
        <dbReference type="ChEBI" id="CHEBI:63576"/>
    </ligand>
</feature>
<dbReference type="EC" id="2.4.99.16" evidence="6"/>
<dbReference type="InterPro" id="IPR049171">
    <property type="entry name" value="GLGE_C"/>
</dbReference>
<comment type="function">
    <text evidence="6">Maltosyltransferase that uses maltose 1-phosphate (M1P) as the sugar donor to elongate linear or branched alpha-(1-&gt;4)-glucans. Is involved in a branched alpha-glucan biosynthetic pathway from trehalose, together with TreS, Mak and GlgB.</text>
</comment>
<dbReference type="Gene3D" id="1.20.58.80">
    <property type="entry name" value="Phosphotransferase system, lactose/cellobiose-type IIA subunit"/>
    <property type="match status" value="1"/>
</dbReference>
<dbReference type="InterPro" id="IPR017853">
    <property type="entry name" value="GH"/>
</dbReference>
<name>A0A4R7BV80_9HYPH</name>
<dbReference type="PANTHER" id="PTHR47786">
    <property type="entry name" value="ALPHA-1,4-GLUCAN:MALTOSE-1-PHOSPHATE MALTOSYLTRANSFERASE"/>
    <property type="match status" value="1"/>
</dbReference>
<dbReference type="OrthoDB" id="9805159at2"/>
<feature type="binding site" evidence="6">
    <location>
        <begin position="989"/>
        <end position="990"/>
    </location>
    <ligand>
        <name>alpha-maltose 1-phosphate</name>
        <dbReference type="ChEBI" id="CHEBI:63576"/>
    </ligand>
</feature>
<dbReference type="InterPro" id="IPR021828">
    <property type="entry name" value="GlgE_dom_N/S"/>
</dbReference>
<dbReference type="Gene3D" id="3.20.20.80">
    <property type="entry name" value="Glycosidases"/>
    <property type="match status" value="2"/>
</dbReference>